<reference evidence="9 10" key="1">
    <citation type="journal article" date="2019" name="Emerg. Microbes Infect.">
        <title>Comprehensive subspecies identification of 175 nontuberculous mycobacteria species based on 7547 genomic profiles.</title>
        <authorList>
            <person name="Matsumoto Y."/>
            <person name="Kinjo T."/>
            <person name="Motooka D."/>
            <person name="Nabeya D."/>
            <person name="Jung N."/>
            <person name="Uechi K."/>
            <person name="Horii T."/>
            <person name="Iida T."/>
            <person name="Fujita J."/>
            <person name="Nakamura S."/>
        </authorList>
    </citation>
    <scope>NUCLEOTIDE SEQUENCE [LARGE SCALE GENOMIC DNA]</scope>
    <source>
        <strain evidence="9 10">JCM 13392</strain>
    </source>
</reference>
<dbReference type="SUPFAM" id="SSF53706">
    <property type="entry name" value="Formate dehydrogenase/DMSO reductase, domains 1-3"/>
    <property type="match status" value="1"/>
</dbReference>
<dbReference type="InterPro" id="IPR009010">
    <property type="entry name" value="Asp_de-COase-like_dom_sf"/>
</dbReference>
<evidence type="ECO:0000256" key="5">
    <source>
        <dbReference type="ARBA" id="ARBA00023014"/>
    </source>
</evidence>
<dbReference type="CDD" id="cd02781">
    <property type="entry name" value="MopB_CT_Acetylene-hydratase"/>
    <property type="match status" value="1"/>
</dbReference>
<dbReference type="PROSITE" id="PS51384">
    <property type="entry name" value="FAD_FR"/>
    <property type="match status" value="1"/>
</dbReference>
<evidence type="ECO:0000256" key="3">
    <source>
        <dbReference type="ARBA" id="ARBA00022723"/>
    </source>
</evidence>
<dbReference type="InterPro" id="IPR050612">
    <property type="entry name" value="Prok_Mopterin_Oxidored"/>
</dbReference>
<dbReference type="Gene3D" id="3.40.50.740">
    <property type="match status" value="1"/>
</dbReference>
<dbReference type="PANTHER" id="PTHR43742:SF6">
    <property type="entry name" value="OXIDOREDUCTASE YYAE-RELATED"/>
    <property type="match status" value="1"/>
</dbReference>
<dbReference type="Pfam" id="PF04879">
    <property type="entry name" value="Molybdop_Fe4S4"/>
    <property type="match status" value="1"/>
</dbReference>
<dbReference type="Gene3D" id="2.40.40.20">
    <property type="match status" value="1"/>
</dbReference>
<evidence type="ECO:0000256" key="4">
    <source>
        <dbReference type="ARBA" id="ARBA00023004"/>
    </source>
</evidence>
<comment type="caution">
    <text evidence="9">The sequence shown here is derived from an EMBL/GenBank/DDBJ whole genome shotgun (WGS) entry which is preliminary data.</text>
</comment>
<keyword evidence="4" id="KW-0408">Iron</keyword>
<dbReference type="InterPro" id="IPR006656">
    <property type="entry name" value="Mopterin_OxRdtase"/>
</dbReference>
<dbReference type="GO" id="GO:0016491">
    <property type="term" value="F:oxidoreductase activity"/>
    <property type="evidence" value="ECO:0007669"/>
    <property type="project" value="InterPro"/>
</dbReference>
<keyword evidence="3" id="KW-0479">Metal-binding</keyword>
<dbReference type="InterPro" id="IPR001041">
    <property type="entry name" value="2Fe-2S_ferredoxin-type"/>
</dbReference>
<evidence type="ECO:0000259" key="7">
    <source>
        <dbReference type="PROSITE" id="PS51384"/>
    </source>
</evidence>
<dbReference type="Gene3D" id="3.40.50.80">
    <property type="entry name" value="Nucleotide-binding domain of ferredoxin-NADP reductase (FNR) module"/>
    <property type="match status" value="1"/>
</dbReference>
<dbReference type="GO" id="GO:0051537">
    <property type="term" value="F:2 iron, 2 sulfur cluster binding"/>
    <property type="evidence" value="ECO:0007669"/>
    <property type="project" value="UniProtKB-KW"/>
</dbReference>
<dbReference type="Pfam" id="PF01568">
    <property type="entry name" value="Molydop_binding"/>
    <property type="match status" value="1"/>
</dbReference>
<dbReference type="SMART" id="SM00926">
    <property type="entry name" value="Molybdop_Fe4S4"/>
    <property type="match status" value="1"/>
</dbReference>
<evidence type="ECO:0000259" key="6">
    <source>
        <dbReference type="PROSITE" id="PS51085"/>
    </source>
</evidence>
<dbReference type="SUPFAM" id="SSF52343">
    <property type="entry name" value="Ferredoxin reductase-like, C-terminal NADP-linked domain"/>
    <property type="match status" value="1"/>
</dbReference>
<dbReference type="Gene3D" id="2.40.30.10">
    <property type="entry name" value="Translation factors"/>
    <property type="match status" value="1"/>
</dbReference>
<dbReference type="PROSITE" id="PS51669">
    <property type="entry name" value="4FE4S_MOW_BIS_MGD"/>
    <property type="match status" value="1"/>
</dbReference>
<dbReference type="Pfam" id="PF00175">
    <property type="entry name" value="NAD_binding_1"/>
    <property type="match status" value="1"/>
</dbReference>
<dbReference type="InterPro" id="IPR036010">
    <property type="entry name" value="2Fe-2S_ferredoxin-like_sf"/>
</dbReference>
<dbReference type="Proteomes" id="UP000465241">
    <property type="component" value="Unassembled WGS sequence"/>
</dbReference>
<dbReference type="InterPro" id="IPR037949">
    <property type="entry name" value="MopB_CT_Acetylene-hydratase"/>
</dbReference>
<dbReference type="InterPro" id="IPR006963">
    <property type="entry name" value="Mopterin_OxRdtase_4Fe-4S_dom"/>
</dbReference>
<dbReference type="RefSeq" id="WP_193491296.1">
    <property type="nucleotide sequence ID" value="NZ_BAAAMC010000032.1"/>
</dbReference>
<evidence type="ECO:0000256" key="1">
    <source>
        <dbReference type="ARBA" id="ARBA00010312"/>
    </source>
</evidence>
<dbReference type="EMBL" id="BLKT01000003">
    <property type="protein sequence ID" value="GFG61590.1"/>
    <property type="molecule type" value="Genomic_DNA"/>
</dbReference>
<dbReference type="Gene3D" id="3.40.228.10">
    <property type="entry name" value="Dimethylsulfoxide Reductase, domain 2"/>
    <property type="match status" value="1"/>
</dbReference>
<dbReference type="GO" id="GO:0046872">
    <property type="term" value="F:metal ion binding"/>
    <property type="evidence" value="ECO:0007669"/>
    <property type="project" value="UniProtKB-KW"/>
</dbReference>
<dbReference type="InterPro" id="IPR017927">
    <property type="entry name" value="FAD-bd_FR_type"/>
</dbReference>
<evidence type="ECO:0000256" key="2">
    <source>
        <dbReference type="ARBA" id="ARBA00022714"/>
    </source>
</evidence>
<dbReference type="CDD" id="cd00207">
    <property type="entry name" value="fer2"/>
    <property type="match status" value="1"/>
</dbReference>
<dbReference type="PRINTS" id="PR00409">
    <property type="entry name" value="PHDIOXRDTASE"/>
</dbReference>
<dbReference type="SUPFAM" id="SSF50692">
    <property type="entry name" value="ADC-like"/>
    <property type="match status" value="1"/>
</dbReference>
<dbReference type="Pfam" id="PF00970">
    <property type="entry name" value="FAD_binding_6"/>
    <property type="match status" value="1"/>
</dbReference>
<proteinExistence type="inferred from homology"/>
<dbReference type="InterPro" id="IPR001433">
    <property type="entry name" value="OxRdtase_FAD/NAD-bd"/>
</dbReference>
<feature type="domain" description="FAD-binding FR-type" evidence="7">
    <location>
        <begin position="795"/>
        <end position="897"/>
    </location>
</feature>
<dbReference type="GO" id="GO:0018818">
    <property type="term" value="F:acetylene hydratase activity"/>
    <property type="evidence" value="ECO:0007669"/>
    <property type="project" value="InterPro"/>
</dbReference>
<dbReference type="PANTHER" id="PTHR43742">
    <property type="entry name" value="TRIMETHYLAMINE-N-OXIDE REDUCTASE"/>
    <property type="match status" value="1"/>
</dbReference>
<dbReference type="SUPFAM" id="SSF63380">
    <property type="entry name" value="Riboflavin synthase domain-like"/>
    <property type="match status" value="1"/>
</dbReference>
<dbReference type="InterPro" id="IPR006657">
    <property type="entry name" value="MoPterin_dinucl-bd_dom"/>
</dbReference>
<dbReference type="GO" id="GO:0043546">
    <property type="term" value="F:molybdopterin cofactor binding"/>
    <property type="evidence" value="ECO:0007669"/>
    <property type="project" value="InterPro"/>
</dbReference>
<dbReference type="Pfam" id="PF00384">
    <property type="entry name" value="Molybdopterin"/>
    <property type="match status" value="1"/>
</dbReference>
<organism evidence="9 10">
    <name type="scientific">Mycolicibacterium murale</name>
    <dbReference type="NCBI Taxonomy" id="182220"/>
    <lineage>
        <taxon>Bacteria</taxon>
        <taxon>Bacillati</taxon>
        <taxon>Actinomycetota</taxon>
        <taxon>Actinomycetes</taxon>
        <taxon>Mycobacteriales</taxon>
        <taxon>Mycobacteriaceae</taxon>
        <taxon>Mycolicibacterium</taxon>
    </lineage>
</organism>
<dbReference type="InterPro" id="IPR017938">
    <property type="entry name" value="Riboflavin_synthase-like_b-brl"/>
</dbReference>
<feature type="domain" description="2Fe-2S ferredoxin-type" evidence="6">
    <location>
        <begin position="1045"/>
        <end position="1124"/>
    </location>
</feature>
<dbReference type="Gene3D" id="3.30.200.210">
    <property type="match status" value="1"/>
</dbReference>
<dbReference type="InterPro" id="IPR039261">
    <property type="entry name" value="FNR_nucleotide-bd"/>
</dbReference>
<evidence type="ECO:0000259" key="8">
    <source>
        <dbReference type="PROSITE" id="PS51669"/>
    </source>
</evidence>
<keyword evidence="2" id="KW-0001">2Fe-2S</keyword>
<keyword evidence="5" id="KW-0411">Iron-sulfur</keyword>
<sequence>MTKQINGYCTLCRSRCGTVNTVDEGRLIGVQPLPGHPTGGALCAKGRAAPEIAGSPRRLTTPLRRTNPRSWADPGWVAVSWEEALDDIATRLSKLKADHGAETVAFAATTPSGTPIVDSIDWIERLIRKFGSPNLVYAVENCGWHKDYAHALTFGRGVGVPDYDEAELIILWGHNPARTWLAQASRVAEARNRGAAVVVIDPKKSGSGQQSDLWLRIRPGSDAALALGAIRHLLHTKTFDAEFVQSWTNAPMLVNEATGRFVAAHELWSDATPGTFVLYDVALDSPRPYDPQQVLERPNDALISGGVNLTSVAGGTIAARPALALLEEHCRAWTPEAVSAATTIEPADLEAFYALLSESDRVAYHSWTGVGQHSNATQTERCIATLYALLGACDRPGGNLWLQPPPLNLLSRYDLLAPEQQAKALGLQDLPLGPPRLGWITARHFCQAVLDADPYRVRALMSFGNNMVVSQADGQRTQAALEALEFYVHVDMFMNPTAELADYVLPANSPWERDALRAGFEITQEAVEYVQFRPRMVDSVGQSRADYEIAIDLAVRLGMAEEFFGGDVRAGWNWHLEPSGLTVAQLEEVGGGIRVPQSTSREKYTHTRVDGTVHGFDTPTRRVELYSQQLLEHGYQPLPTFVVPATARVGRTGHVLPLTLSTQKNGVFVHSSHRHVASLRKRAPDPCIDISADLAASRGLGAGDWATVETADGVTRARVRVDADLHPSVVLADFGWWEDCPPLGLPRVPVTGDQSVNINAILRDDDHDPTSGSVPLRAVACEVRAATELNVGHWAGRKQVMVSSIRRESADVLGLTLQPPDGQALPAVQPGQHVLLALEQDGPARAYSVTRGGGNEGVVDVAVRRIPDGLISSSLHEGMTAGSTLWLEMPSGTFTPPLSTDRPVVLVAGGIGITPFIGYLRALRRETERPRSVLLLAVFRNSFTHPFKNELAQLAAEMPELTVRTWYSRPLPDDVFGADFDSEGRLCVTDVDVQAHQRPLVYLCGAPELMDDATSGLIAAGVPGFDIFREDFHSVVEVPSDLRPARVKIGDSATEFVWMPSDGSILNAAERQGVRLPSGCRVGQCESCAVQVTSGAVAHLQDNPSDDRCLTCIAVPCGDVTVRF</sequence>
<dbReference type="Pfam" id="PF00111">
    <property type="entry name" value="Fer2"/>
    <property type="match status" value="1"/>
</dbReference>
<dbReference type="InterPro" id="IPR012675">
    <property type="entry name" value="Beta-grasp_dom_sf"/>
</dbReference>
<keyword evidence="10" id="KW-1185">Reference proteome</keyword>
<dbReference type="AlphaFoldDB" id="A0A7I9WW34"/>
<name>A0A7I9WW34_9MYCO</name>
<gene>
    <name evidence="9" type="ORF">MMUR_57260</name>
</gene>
<dbReference type="PROSITE" id="PS51085">
    <property type="entry name" value="2FE2S_FER_2"/>
    <property type="match status" value="1"/>
</dbReference>
<accession>A0A7I9WW34</accession>
<dbReference type="Gene3D" id="3.10.20.30">
    <property type="match status" value="1"/>
</dbReference>
<evidence type="ECO:0000313" key="10">
    <source>
        <dbReference type="Proteomes" id="UP000465241"/>
    </source>
</evidence>
<protein>
    <submittedName>
        <fullName evidence="9">Molybdopterin oxidoreductase</fullName>
    </submittedName>
</protein>
<evidence type="ECO:0000313" key="9">
    <source>
        <dbReference type="EMBL" id="GFG61590.1"/>
    </source>
</evidence>
<dbReference type="InterPro" id="IPR008333">
    <property type="entry name" value="Cbr1-like_FAD-bd_dom"/>
</dbReference>
<feature type="domain" description="4Fe-4S Mo/W bis-MGD-type" evidence="8">
    <location>
        <begin position="2"/>
        <end position="57"/>
    </location>
</feature>
<dbReference type="SUPFAM" id="SSF54292">
    <property type="entry name" value="2Fe-2S ferredoxin-like"/>
    <property type="match status" value="1"/>
</dbReference>
<comment type="similarity">
    <text evidence="1">Belongs to the prokaryotic molybdopterin-containing oxidoreductase family.</text>
</comment>